<dbReference type="RefSeq" id="WP_147260258.1">
    <property type="nucleotide sequence ID" value="NZ_VIWU01000001.1"/>
</dbReference>
<dbReference type="AlphaFoldDB" id="A0A561T3Y9"/>
<evidence type="ECO:0000256" key="1">
    <source>
        <dbReference type="ARBA" id="ARBA00022741"/>
    </source>
</evidence>
<dbReference type="EMBL" id="VIWU01000001">
    <property type="protein sequence ID" value="TWF81831.1"/>
    <property type="molecule type" value="Genomic_DNA"/>
</dbReference>
<proteinExistence type="predicted"/>
<dbReference type="GO" id="GO:0005524">
    <property type="term" value="F:ATP binding"/>
    <property type="evidence" value="ECO:0007669"/>
    <property type="project" value="UniProtKB-KW"/>
</dbReference>
<dbReference type="CDD" id="cd06170">
    <property type="entry name" value="LuxR_C_like"/>
    <property type="match status" value="1"/>
</dbReference>
<evidence type="ECO:0000313" key="4">
    <source>
        <dbReference type="EMBL" id="TWF81831.1"/>
    </source>
</evidence>
<dbReference type="InterPro" id="IPR036388">
    <property type="entry name" value="WH-like_DNA-bd_sf"/>
</dbReference>
<dbReference type="Gene3D" id="1.10.10.10">
    <property type="entry name" value="Winged helix-like DNA-binding domain superfamily/Winged helix DNA-binding domain"/>
    <property type="match status" value="1"/>
</dbReference>
<evidence type="ECO:0000313" key="5">
    <source>
        <dbReference type="Proteomes" id="UP000321261"/>
    </source>
</evidence>
<protein>
    <submittedName>
        <fullName evidence="4">Regulatory LuxR family protein</fullName>
    </submittedName>
</protein>
<feature type="domain" description="HTH luxR-type" evidence="3">
    <location>
        <begin position="859"/>
        <end position="923"/>
    </location>
</feature>
<dbReference type="SUPFAM" id="SSF46894">
    <property type="entry name" value="C-terminal effector domain of the bipartite response regulators"/>
    <property type="match status" value="1"/>
</dbReference>
<dbReference type="Proteomes" id="UP000321261">
    <property type="component" value="Unassembled WGS sequence"/>
</dbReference>
<gene>
    <name evidence="4" type="ORF">FHX44_117776</name>
</gene>
<sequence length="923" mass="95138">MTTVLRCPVVVGRAGELAEVHRLVAATASGRGGALAVVGEAGVGKTRLLDAAASAAADAGLLVLSGRAVQGGGSYRAIAEAVVGRLDAPAVRESPAVRPYRAVLDALVTGGAGAADGADPAVVLGEGVLRVVCALAAGRAGCLLRLEDLHWADEDTLAVVEYLAVAVRDRPVLVAVSSRDEPAEAAAAARLRALPGITAVHVRRLAEPDVAALAAACRGGRPLPPEVVRDLYRRSDGLPFLVEELLAEPGREVPPSLEALVAARLAALDAPGRTVLRAAAVLGPDPDWGLLAAVSGVADADVVGALRRAVDVGLVVRADAGALRWPHALARDAVLATLLPPERVVLAARAAQLLAERAGPDDEPRAAELFAEAGRPRDAARVLLRLARRAAGRGALHSADALLARAAAAVSGLDGEIAGEIVRERVSVLTLVGRADEALAIGDAHLDALTGPGPTGSAHAELCLRLARTAVTAARWTAAQDYVERAGRPDDPRSTVLRADAAFGAGRAAEAAALAADAVTRAEEAGDPAALCEALGISARTTWQTDLPATAASFRRAAQVAAEHGLTPWRVTALFGVGMLEALDGDAVPTLHRARELAAEAGMLAQLASIDLIESDLVLHTRGPIAALDLALRGADAAARLRLPQLRTQALEQVAAYRAAAGDAAGAAEVLASIGPRPPWANPFRGFATAMEALLEHDLPRAVAAMNPTMPLVRRDRGIVLLSPVGLWVLLRTAADDRAAEARAELTAMAGGLSSTIRAGIGYADAVMAGRSGGPQDAVAHLRAADAALAGRPWWRRLLRLVVLGCAIADGWGDPVAELRADLAAHGQAGDAHLERACQDLLRRAGAPTRRRGRTAVPPRLAALGVTGREIDVLSLVARGLTNAEIAERLVLSRRTVETHVASLLAKTGAASRRELRRWADAG</sequence>
<dbReference type="OrthoDB" id="134712at2"/>
<dbReference type="InterPro" id="IPR016032">
    <property type="entry name" value="Sig_transdc_resp-reg_C-effctor"/>
</dbReference>
<dbReference type="GO" id="GO:0003677">
    <property type="term" value="F:DNA binding"/>
    <property type="evidence" value="ECO:0007669"/>
    <property type="project" value="InterPro"/>
</dbReference>
<dbReference type="InterPro" id="IPR027417">
    <property type="entry name" value="P-loop_NTPase"/>
</dbReference>
<dbReference type="PANTHER" id="PTHR16305">
    <property type="entry name" value="TESTICULAR SOLUBLE ADENYLYL CYCLASE"/>
    <property type="match status" value="1"/>
</dbReference>
<dbReference type="GO" id="GO:0004016">
    <property type="term" value="F:adenylate cyclase activity"/>
    <property type="evidence" value="ECO:0007669"/>
    <property type="project" value="TreeGrafter"/>
</dbReference>
<evidence type="ECO:0000256" key="2">
    <source>
        <dbReference type="ARBA" id="ARBA00022840"/>
    </source>
</evidence>
<keyword evidence="5" id="KW-1185">Reference proteome</keyword>
<reference evidence="4 5" key="1">
    <citation type="submission" date="2019-06" db="EMBL/GenBank/DDBJ databases">
        <title>Sequencing the genomes of 1000 actinobacteria strains.</title>
        <authorList>
            <person name="Klenk H.-P."/>
        </authorList>
    </citation>
    <scope>NUCLEOTIDE SEQUENCE [LARGE SCALE GENOMIC DNA]</scope>
    <source>
        <strain evidence="4 5">DSM 45671</strain>
    </source>
</reference>
<dbReference type="PROSITE" id="PS00622">
    <property type="entry name" value="HTH_LUXR_1"/>
    <property type="match status" value="1"/>
</dbReference>
<dbReference type="SMART" id="SM00421">
    <property type="entry name" value="HTH_LUXR"/>
    <property type="match status" value="1"/>
</dbReference>
<evidence type="ECO:0000259" key="3">
    <source>
        <dbReference type="PROSITE" id="PS50043"/>
    </source>
</evidence>
<keyword evidence="2" id="KW-0067">ATP-binding</keyword>
<accession>A0A561T3Y9</accession>
<dbReference type="GO" id="GO:0005737">
    <property type="term" value="C:cytoplasm"/>
    <property type="evidence" value="ECO:0007669"/>
    <property type="project" value="TreeGrafter"/>
</dbReference>
<dbReference type="Pfam" id="PF13191">
    <property type="entry name" value="AAA_16"/>
    <property type="match status" value="1"/>
</dbReference>
<dbReference type="InterPro" id="IPR000792">
    <property type="entry name" value="Tscrpt_reg_LuxR_C"/>
</dbReference>
<dbReference type="InterPro" id="IPR041664">
    <property type="entry name" value="AAA_16"/>
</dbReference>
<dbReference type="GO" id="GO:0006355">
    <property type="term" value="P:regulation of DNA-templated transcription"/>
    <property type="evidence" value="ECO:0007669"/>
    <property type="project" value="InterPro"/>
</dbReference>
<keyword evidence="1" id="KW-0547">Nucleotide-binding</keyword>
<comment type="caution">
    <text evidence="4">The sequence shown here is derived from an EMBL/GenBank/DDBJ whole genome shotgun (WGS) entry which is preliminary data.</text>
</comment>
<dbReference type="Pfam" id="PF00196">
    <property type="entry name" value="GerE"/>
    <property type="match status" value="1"/>
</dbReference>
<dbReference type="PROSITE" id="PS50043">
    <property type="entry name" value="HTH_LUXR_2"/>
    <property type="match status" value="1"/>
</dbReference>
<dbReference type="SUPFAM" id="SSF52540">
    <property type="entry name" value="P-loop containing nucleoside triphosphate hydrolases"/>
    <property type="match status" value="1"/>
</dbReference>
<dbReference type="PANTHER" id="PTHR16305:SF35">
    <property type="entry name" value="TRANSCRIPTIONAL ACTIVATOR DOMAIN"/>
    <property type="match status" value="1"/>
</dbReference>
<dbReference type="PRINTS" id="PR00038">
    <property type="entry name" value="HTHLUXR"/>
</dbReference>
<name>A0A561T3Y9_9PSEU</name>
<organism evidence="4 5">
    <name type="scientific">Pseudonocardia hierapolitana</name>
    <dbReference type="NCBI Taxonomy" id="1128676"/>
    <lineage>
        <taxon>Bacteria</taxon>
        <taxon>Bacillati</taxon>
        <taxon>Actinomycetota</taxon>
        <taxon>Actinomycetes</taxon>
        <taxon>Pseudonocardiales</taxon>
        <taxon>Pseudonocardiaceae</taxon>
        <taxon>Pseudonocardia</taxon>
    </lineage>
</organism>